<evidence type="ECO:0000313" key="10">
    <source>
        <dbReference type="Proteomes" id="UP000507470"/>
    </source>
</evidence>
<sequence length="287" mass="32570">MFEMDIHDRENTSMEEKLSRKSKKPLMEKRRRARINNCLLQLKSLVLQAMKKDATHYSKLEKADILEMTVKYLRSMQRRQITSAMAADPTVAAKYSLGYSECASEVARYLGASQGINDNVRNRVMNHISGCTQGSTAGPVSNGQIPLQPLHVQIPQNGHDVMSLPSERLLVQFPEQTNDYTHQHSAYPVSLSDYRPESKTFEPVLLQNGHMITPHSKQNGVSSHHLKCDVYSNQSKFMDLIRDSRLDNKSALSEPICLKMEMSRHRSSPSTSSSLSALKDEPVWRPW</sequence>
<comment type="subcellular location">
    <subcellularLocation>
        <location evidence="1">Nucleus</location>
    </subcellularLocation>
</comment>
<evidence type="ECO:0000256" key="3">
    <source>
        <dbReference type="ARBA" id="ARBA00023125"/>
    </source>
</evidence>
<evidence type="ECO:0000259" key="8">
    <source>
        <dbReference type="PROSITE" id="PS51054"/>
    </source>
</evidence>
<feature type="region of interest" description="Disordered" evidence="6">
    <location>
        <begin position="1"/>
        <end position="27"/>
    </location>
</feature>
<feature type="compositionally biased region" description="Basic and acidic residues" evidence="6">
    <location>
        <begin position="278"/>
        <end position="287"/>
    </location>
</feature>
<evidence type="ECO:0000256" key="6">
    <source>
        <dbReference type="SAM" id="MobiDB-lite"/>
    </source>
</evidence>
<keyword evidence="3" id="KW-0238">DNA-binding</keyword>
<gene>
    <name evidence="9" type="ORF">MCOR_20680</name>
</gene>
<dbReference type="EMBL" id="CACVKT020003687">
    <property type="protein sequence ID" value="CAC5385101.1"/>
    <property type="molecule type" value="Genomic_DNA"/>
</dbReference>
<accession>A0A6J8BP34</accession>
<feature type="domain" description="BHLH" evidence="7">
    <location>
        <begin position="19"/>
        <end position="76"/>
    </location>
</feature>
<organism evidence="9 10">
    <name type="scientific">Mytilus coruscus</name>
    <name type="common">Sea mussel</name>
    <dbReference type="NCBI Taxonomy" id="42192"/>
    <lineage>
        <taxon>Eukaryota</taxon>
        <taxon>Metazoa</taxon>
        <taxon>Spiralia</taxon>
        <taxon>Lophotrochozoa</taxon>
        <taxon>Mollusca</taxon>
        <taxon>Bivalvia</taxon>
        <taxon>Autobranchia</taxon>
        <taxon>Pteriomorphia</taxon>
        <taxon>Mytilida</taxon>
        <taxon>Mytiloidea</taxon>
        <taxon>Mytilidae</taxon>
        <taxon>Mytilinae</taxon>
        <taxon>Mytilus</taxon>
    </lineage>
</organism>
<evidence type="ECO:0000259" key="7">
    <source>
        <dbReference type="PROSITE" id="PS50888"/>
    </source>
</evidence>
<dbReference type="SMART" id="SM00353">
    <property type="entry name" value="HLH"/>
    <property type="match status" value="1"/>
</dbReference>
<dbReference type="PANTHER" id="PTHR10985">
    <property type="entry name" value="BASIC HELIX-LOOP-HELIX TRANSCRIPTION FACTOR, HES-RELATED"/>
    <property type="match status" value="1"/>
</dbReference>
<dbReference type="PROSITE" id="PS51054">
    <property type="entry name" value="ORANGE"/>
    <property type="match status" value="1"/>
</dbReference>
<dbReference type="InterPro" id="IPR036638">
    <property type="entry name" value="HLH_DNA-bd_sf"/>
</dbReference>
<keyword evidence="5" id="KW-0539">Nucleus</keyword>
<dbReference type="GO" id="GO:0006355">
    <property type="term" value="P:regulation of DNA-templated transcription"/>
    <property type="evidence" value="ECO:0007669"/>
    <property type="project" value="InterPro"/>
</dbReference>
<keyword evidence="2" id="KW-0805">Transcription regulation</keyword>
<dbReference type="PROSITE" id="PS50888">
    <property type="entry name" value="BHLH"/>
    <property type="match status" value="1"/>
</dbReference>
<dbReference type="SUPFAM" id="SSF158457">
    <property type="entry name" value="Orange domain-like"/>
    <property type="match status" value="1"/>
</dbReference>
<dbReference type="GO" id="GO:0005634">
    <property type="term" value="C:nucleus"/>
    <property type="evidence" value="ECO:0007669"/>
    <property type="project" value="UniProtKB-SubCell"/>
</dbReference>
<protein>
    <submittedName>
        <fullName evidence="9">HES1</fullName>
    </submittedName>
</protein>
<dbReference type="InterPro" id="IPR011598">
    <property type="entry name" value="bHLH_dom"/>
</dbReference>
<dbReference type="GO" id="GO:0046983">
    <property type="term" value="F:protein dimerization activity"/>
    <property type="evidence" value="ECO:0007669"/>
    <property type="project" value="InterPro"/>
</dbReference>
<keyword evidence="10" id="KW-1185">Reference proteome</keyword>
<dbReference type="Gene3D" id="4.10.280.10">
    <property type="entry name" value="Helix-loop-helix DNA-binding domain"/>
    <property type="match status" value="1"/>
</dbReference>
<dbReference type="Gene3D" id="6.10.250.980">
    <property type="match status" value="1"/>
</dbReference>
<evidence type="ECO:0000256" key="2">
    <source>
        <dbReference type="ARBA" id="ARBA00023015"/>
    </source>
</evidence>
<proteinExistence type="predicted"/>
<dbReference type="SUPFAM" id="SSF47459">
    <property type="entry name" value="HLH, helix-loop-helix DNA-binding domain"/>
    <property type="match status" value="1"/>
</dbReference>
<name>A0A6J8BP34_MYTCO</name>
<dbReference type="AlphaFoldDB" id="A0A6J8BP34"/>
<dbReference type="Pfam" id="PF00010">
    <property type="entry name" value="HLH"/>
    <property type="match status" value="1"/>
</dbReference>
<feature type="domain" description="Orange" evidence="8">
    <location>
        <begin position="95"/>
        <end position="128"/>
    </location>
</feature>
<evidence type="ECO:0000256" key="5">
    <source>
        <dbReference type="ARBA" id="ARBA00023242"/>
    </source>
</evidence>
<feature type="compositionally biased region" description="Basic and acidic residues" evidence="6">
    <location>
        <begin position="1"/>
        <end position="19"/>
    </location>
</feature>
<dbReference type="GO" id="GO:0003677">
    <property type="term" value="F:DNA binding"/>
    <property type="evidence" value="ECO:0007669"/>
    <property type="project" value="UniProtKB-KW"/>
</dbReference>
<dbReference type="SMART" id="SM00511">
    <property type="entry name" value="ORANGE"/>
    <property type="match status" value="1"/>
</dbReference>
<reference evidence="9 10" key="1">
    <citation type="submission" date="2020-06" db="EMBL/GenBank/DDBJ databases">
        <authorList>
            <person name="Li R."/>
            <person name="Bekaert M."/>
        </authorList>
    </citation>
    <scope>NUCLEOTIDE SEQUENCE [LARGE SCALE GENOMIC DNA]</scope>
    <source>
        <strain evidence="10">wild</strain>
    </source>
</reference>
<evidence type="ECO:0000256" key="1">
    <source>
        <dbReference type="ARBA" id="ARBA00004123"/>
    </source>
</evidence>
<evidence type="ECO:0000256" key="4">
    <source>
        <dbReference type="ARBA" id="ARBA00023163"/>
    </source>
</evidence>
<feature type="region of interest" description="Disordered" evidence="6">
    <location>
        <begin position="262"/>
        <end position="287"/>
    </location>
</feature>
<keyword evidence="4" id="KW-0804">Transcription</keyword>
<dbReference type="FunFam" id="4.10.280.10:FF:000009">
    <property type="entry name" value="Transcription factor HES-1"/>
    <property type="match status" value="1"/>
</dbReference>
<dbReference type="OrthoDB" id="6085656at2759"/>
<dbReference type="Proteomes" id="UP000507470">
    <property type="component" value="Unassembled WGS sequence"/>
</dbReference>
<dbReference type="Pfam" id="PF07527">
    <property type="entry name" value="Hairy_orange"/>
    <property type="match status" value="1"/>
</dbReference>
<dbReference type="InterPro" id="IPR003650">
    <property type="entry name" value="Orange_dom"/>
</dbReference>
<evidence type="ECO:0000313" key="9">
    <source>
        <dbReference type="EMBL" id="CAC5385101.1"/>
    </source>
</evidence>
<dbReference type="InterPro" id="IPR050370">
    <property type="entry name" value="HES_HEY"/>
</dbReference>